<keyword evidence="1" id="KW-0732">Signal</keyword>
<sequence length="244" mass="27210">MMINRYLVILVLLFGCSTAFAQRVPAWGGGADQQDLSFGFSFTYVASDFKIGKQADFRDAFRDVDGSIVKGRLNSISSKSTPGFGVGFLTRYRITEHLEVRTTPSLIFADRALHYSYVDPSEDVDKKVQTTSVDVPLLIKLKSDRLGDFRAYVIGGLKYTQAIGSKKNSDANLDLSEKLVKNISGFASYEAGIGCDIYFEFFKLSPEIKISNSFGNILLRENHPYSSPISRLGLHTFMFSLIFE</sequence>
<dbReference type="KEGG" id="muh:HYN43_017810"/>
<dbReference type="RefSeq" id="WP_119410635.1">
    <property type="nucleotide sequence ID" value="NZ_CP032869.1"/>
</dbReference>
<keyword evidence="4" id="KW-1185">Reference proteome</keyword>
<feature type="signal peptide" evidence="1">
    <location>
        <begin position="1"/>
        <end position="21"/>
    </location>
</feature>
<feature type="domain" description="Outer membrane protein beta-barrel" evidence="2">
    <location>
        <begin position="36"/>
        <end position="218"/>
    </location>
</feature>
<name>A0A494VRG5_9SPHI</name>
<feature type="chain" id="PRO_5019857725" evidence="1">
    <location>
        <begin position="22"/>
        <end position="244"/>
    </location>
</feature>
<dbReference type="PROSITE" id="PS51257">
    <property type="entry name" value="PROKAR_LIPOPROTEIN"/>
    <property type="match status" value="1"/>
</dbReference>
<dbReference type="InterPro" id="IPR025665">
    <property type="entry name" value="Beta-barrel_OMP_2"/>
</dbReference>
<dbReference type="AlphaFoldDB" id="A0A494VRG5"/>
<evidence type="ECO:0000256" key="1">
    <source>
        <dbReference type="SAM" id="SignalP"/>
    </source>
</evidence>
<dbReference type="EMBL" id="CP032869">
    <property type="protein sequence ID" value="AYL97049.1"/>
    <property type="molecule type" value="Genomic_DNA"/>
</dbReference>
<accession>A0A494VRG5</accession>
<dbReference type="Proteomes" id="UP000270046">
    <property type="component" value="Chromosome"/>
</dbReference>
<gene>
    <name evidence="3" type="ORF">HYN43_017810</name>
</gene>
<reference evidence="3 4" key="1">
    <citation type="submission" date="2018-10" db="EMBL/GenBank/DDBJ databases">
        <title>Genome sequencing of Mucilaginibacter sp. HYN0043.</title>
        <authorList>
            <person name="Kim M."/>
            <person name="Yi H."/>
        </authorList>
    </citation>
    <scope>NUCLEOTIDE SEQUENCE [LARGE SCALE GENOMIC DNA]</scope>
    <source>
        <strain evidence="3 4">HYN0043</strain>
    </source>
</reference>
<proteinExistence type="predicted"/>
<organism evidence="3 4">
    <name type="scientific">Mucilaginibacter celer</name>
    <dbReference type="NCBI Taxonomy" id="2305508"/>
    <lineage>
        <taxon>Bacteria</taxon>
        <taxon>Pseudomonadati</taxon>
        <taxon>Bacteroidota</taxon>
        <taxon>Sphingobacteriia</taxon>
        <taxon>Sphingobacteriales</taxon>
        <taxon>Sphingobacteriaceae</taxon>
        <taxon>Mucilaginibacter</taxon>
    </lineage>
</organism>
<evidence type="ECO:0000313" key="3">
    <source>
        <dbReference type="EMBL" id="AYL97049.1"/>
    </source>
</evidence>
<dbReference type="OrthoDB" id="1467485at2"/>
<evidence type="ECO:0000313" key="4">
    <source>
        <dbReference type="Proteomes" id="UP000270046"/>
    </source>
</evidence>
<protein>
    <submittedName>
        <fullName evidence="3">PorT family protein</fullName>
    </submittedName>
</protein>
<evidence type="ECO:0000259" key="2">
    <source>
        <dbReference type="Pfam" id="PF13568"/>
    </source>
</evidence>
<dbReference type="Pfam" id="PF13568">
    <property type="entry name" value="OMP_b-brl_2"/>
    <property type="match status" value="1"/>
</dbReference>